<dbReference type="Pfam" id="PF00535">
    <property type="entry name" value="Glycos_transf_2"/>
    <property type="match status" value="1"/>
</dbReference>
<evidence type="ECO:0000313" key="5">
    <source>
        <dbReference type="EMBL" id="MFC3884778.1"/>
    </source>
</evidence>
<keyword evidence="3 5" id="KW-0808">Transferase</keyword>
<dbReference type="PANTHER" id="PTHR22916:SF51">
    <property type="entry name" value="GLYCOSYLTRANSFERASE EPSH-RELATED"/>
    <property type="match status" value="1"/>
</dbReference>
<dbReference type="RefSeq" id="WP_377916582.1">
    <property type="nucleotide sequence ID" value="NZ_JBHRZT010000067.1"/>
</dbReference>
<evidence type="ECO:0000313" key="6">
    <source>
        <dbReference type="Proteomes" id="UP001595752"/>
    </source>
</evidence>
<reference evidence="6" key="1">
    <citation type="journal article" date="2019" name="Int. J. Syst. Evol. Microbiol.">
        <title>The Global Catalogue of Microorganisms (GCM) 10K type strain sequencing project: providing services to taxonomists for standard genome sequencing and annotation.</title>
        <authorList>
            <consortium name="The Broad Institute Genomics Platform"/>
            <consortium name="The Broad Institute Genome Sequencing Center for Infectious Disease"/>
            <person name="Wu L."/>
            <person name="Ma J."/>
        </authorList>
    </citation>
    <scope>NUCLEOTIDE SEQUENCE [LARGE SCALE GENOMIC DNA]</scope>
    <source>
        <strain evidence="6">CCUG 61889</strain>
    </source>
</reference>
<sequence length="343" mass="40187">MSKKVSVIIPVYNAEKYIVECIESLLSQTLQECEFIFINDGSKDRSRQIIENYKKVDYRIKLINQENQGVSAARNTGLHIAAGEYIGFVDADDYIEKDMYEILYNSAKQSDCDVVISNFESEMEGHKVITKYPFPIGIILNKDYIEQEILLYFLKEENLNAVWNKVYKKKVIKESNVKFPEKVILGEDELFNIQFFSNAATMKYIDYTGYHYREVIGSATRNILENNYLSIALGVYTLELPEIYIGKIDKVKIHQLKSIRLIKSVMSYIHMYFAPCKDVSFSKRYEYVKNMVSNKYIRDALPIYYSEIYNTLGRYEKFIINMIKRKSVMGLYCATAYSRFRNK</sequence>
<dbReference type="GO" id="GO:0016757">
    <property type="term" value="F:glycosyltransferase activity"/>
    <property type="evidence" value="ECO:0007669"/>
    <property type="project" value="UniProtKB-KW"/>
</dbReference>
<organism evidence="5 6">
    <name type="scientific">Bacillus songklensis</name>
    <dbReference type="NCBI Taxonomy" id="1069116"/>
    <lineage>
        <taxon>Bacteria</taxon>
        <taxon>Bacillati</taxon>
        <taxon>Bacillota</taxon>
        <taxon>Bacilli</taxon>
        <taxon>Bacillales</taxon>
        <taxon>Bacillaceae</taxon>
        <taxon>Bacillus</taxon>
    </lineage>
</organism>
<dbReference type="InterPro" id="IPR029044">
    <property type="entry name" value="Nucleotide-diphossugar_trans"/>
</dbReference>
<comment type="caution">
    <text evidence="5">The sequence shown here is derived from an EMBL/GenBank/DDBJ whole genome shotgun (WGS) entry which is preliminary data.</text>
</comment>
<accession>A0ABV8B398</accession>
<keyword evidence="6" id="KW-1185">Reference proteome</keyword>
<keyword evidence="2 5" id="KW-0328">Glycosyltransferase</keyword>
<dbReference type="EMBL" id="JBHRZT010000067">
    <property type="protein sequence ID" value="MFC3884778.1"/>
    <property type="molecule type" value="Genomic_DNA"/>
</dbReference>
<evidence type="ECO:0000256" key="2">
    <source>
        <dbReference type="ARBA" id="ARBA00022676"/>
    </source>
</evidence>
<dbReference type="EC" id="2.4.-.-" evidence="5"/>
<gene>
    <name evidence="5" type="ORF">ACFOU2_15415</name>
</gene>
<dbReference type="SUPFAM" id="SSF53448">
    <property type="entry name" value="Nucleotide-diphospho-sugar transferases"/>
    <property type="match status" value="1"/>
</dbReference>
<proteinExistence type="inferred from homology"/>
<dbReference type="Proteomes" id="UP001595752">
    <property type="component" value="Unassembled WGS sequence"/>
</dbReference>
<dbReference type="PANTHER" id="PTHR22916">
    <property type="entry name" value="GLYCOSYLTRANSFERASE"/>
    <property type="match status" value="1"/>
</dbReference>
<name>A0ABV8B398_9BACI</name>
<dbReference type="Gene3D" id="3.90.550.10">
    <property type="entry name" value="Spore Coat Polysaccharide Biosynthesis Protein SpsA, Chain A"/>
    <property type="match status" value="1"/>
</dbReference>
<evidence type="ECO:0000256" key="3">
    <source>
        <dbReference type="ARBA" id="ARBA00022679"/>
    </source>
</evidence>
<protein>
    <submittedName>
        <fullName evidence="5">Glycosyltransferase</fullName>
        <ecNumber evidence="5">2.4.-.-</ecNumber>
    </submittedName>
</protein>
<evidence type="ECO:0000256" key="1">
    <source>
        <dbReference type="ARBA" id="ARBA00006739"/>
    </source>
</evidence>
<dbReference type="CDD" id="cd00761">
    <property type="entry name" value="Glyco_tranf_GTA_type"/>
    <property type="match status" value="1"/>
</dbReference>
<feature type="domain" description="Glycosyltransferase 2-like" evidence="4">
    <location>
        <begin position="6"/>
        <end position="140"/>
    </location>
</feature>
<evidence type="ECO:0000259" key="4">
    <source>
        <dbReference type="Pfam" id="PF00535"/>
    </source>
</evidence>
<dbReference type="InterPro" id="IPR001173">
    <property type="entry name" value="Glyco_trans_2-like"/>
</dbReference>
<comment type="similarity">
    <text evidence="1">Belongs to the glycosyltransferase 2 family.</text>
</comment>